<proteinExistence type="predicted"/>
<accession>A0A2T9YV70</accession>
<feature type="region of interest" description="Disordered" evidence="1">
    <location>
        <begin position="385"/>
        <end position="404"/>
    </location>
</feature>
<reference evidence="2 3" key="1">
    <citation type="journal article" date="2018" name="MBio">
        <title>Comparative Genomics Reveals the Core Gene Toolbox for the Fungus-Insect Symbiosis.</title>
        <authorList>
            <person name="Wang Y."/>
            <person name="Stata M."/>
            <person name="Wang W."/>
            <person name="Stajich J.E."/>
            <person name="White M.M."/>
            <person name="Moncalvo J.M."/>
        </authorList>
    </citation>
    <scope>NUCLEOTIDE SEQUENCE [LARGE SCALE GENOMIC DNA]</scope>
    <source>
        <strain evidence="2 3">SWE-8-4</strain>
    </source>
</reference>
<evidence type="ECO:0000256" key="1">
    <source>
        <dbReference type="SAM" id="MobiDB-lite"/>
    </source>
</evidence>
<dbReference type="Proteomes" id="UP000245383">
    <property type="component" value="Unassembled WGS sequence"/>
</dbReference>
<dbReference type="AlphaFoldDB" id="A0A2T9YV70"/>
<feature type="compositionally biased region" description="Low complexity" evidence="1">
    <location>
        <begin position="386"/>
        <end position="404"/>
    </location>
</feature>
<keyword evidence="3" id="KW-1185">Reference proteome</keyword>
<feature type="region of interest" description="Disordered" evidence="1">
    <location>
        <begin position="219"/>
        <end position="248"/>
    </location>
</feature>
<sequence length="404" mass="46161">MHPSGIEGKFGAEAVSRIDRLLIEPTIYEGFRLCLRISTYVLNKTVQDISYTQLYSTQTIQNIIYILGRDFNDVLNHSPQNSPIPIQKNHCSSSKKISCEASTTNLSESCISRKSSNQKFTNAKDKIQLDINIIQDNSTDNYKQYESFYKSNSDFKIRKKSIDSDTNQSAFRPDDHSNQYNQQHVLNSYNKLNHGMYNMSISQTFQDPLNDEKNVIGGSGKYEETKSSTKEEDGTVNHNHEIVHEKGRTTRGQYGNQYHNISHKTRNNFTQNEQRKYFNKTQDSEVVDVFSGVKAGCNGEKVRINQNNREYNRLNKTADDRNGVYSSVQHRTKTSIENESPLNSNQPCFNGQAYHGINTFESNLGIQPQLFSMKPRDFRSEFGFLSKSSPFKSSFGPSSPDSKF</sequence>
<feature type="compositionally biased region" description="Basic and acidic residues" evidence="1">
    <location>
        <begin position="221"/>
        <end position="248"/>
    </location>
</feature>
<comment type="caution">
    <text evidence="2">The sequence shown here is derived from an EMBL/GenBank/DDBJ whole genome shotgun (WGS) entry which is preliminary data.</text>
</comment>
<evidence type="ECO:0000313" key="3">
    <source>
        <dbReference type="Proteomes" id="UP000245383"/>
    </source>
</evidence>
<organism evidence="2 3">
    <name type="scientific">Smittium simulii</name>
    <dbReference type="NCBI Taxonomy" id="133385"/>
    <lineage>
        <taxon>Eukaryota</taxon>
        <taxon>Fungi</taxon>
        <taxon>Fungi incertae sedis</taxon>
        <taxon>Zoopagomycota</taxon>
        <taxon>Kickxellomycotina</taxon>
        <taxon>Harpellomycetes</taxon>
        <taxon>Harpellales</taxon>
        <taxon>Legeriomycetaceae</taxon>
        <taxon>Smittium</taxon>
    </lineage>
</organism>
<dbReference type="EMBL" id="MBFR01000037">
    <property type="protein sequence ID" value="PVU96245.1"/>
    <property type="molecule type" value="Genomic_DNA"/>
</dbReference>
<gene>
    <name evidence="2" type="ORF">BB561_001300</name>
</gene>
<name>A0A2T9YV70_9FUNG</name>
<evidence type="ECO:0000313" key="2">
    <source>
        <dbReference type="EMBL" id="PVU96245.1"/>
    </source>
</evidence>
<protein>
    <submittedName>
        <fullName evidence="2">Uncharacterized protein</fullName>
    </submittedName>
</protein>